<comment type="catalytic activity">
    <reaction evidence="9">
        <text>L-alanine + 2-oxoglutarate = pyruvate + L-glutamate</text>
        <dbReference type="Rhea" id="RHEA:19453"/>
        <dbReference type="ChEBI" id="CHEBI:15361"/>
        <dbReference type="ChEBI" id="CHEBI:16810"/>
        <dbReference type="ChEBI" id="CHEBI:29985"/>
        <dbReference type="ChEBI" id="CHEBI:57972"/>
        <dbReference type="EC" id="2.6.1.2"/>
    </reaction>
</comment>
<keyword evidence="3" id="KW-0032">Aminotransferase</keyword>
<dbReference type="PANTHER" id="PTHR11751">
    <property type="entry name" value="ALANINE AMINOTRANSFERASE"/>
    <property type="match status" value="1"/>
</dbReference>
<evidence type="ECO:0000256" key="1">
    <source>
        <dbReference type="ARBA" id="ARBA00001933"/>
    </source>
</evidence>
<dbReference type="SUPFAM" id="SSF53383">
    <property type="entry name" value="PLP-dependent transferases"/>
    <property type="match status" value="1"/>
</dbReference>
<protein>
    <recommendedName>
        <fullName evidence="8">alanine transaminase</fullName>
        <ecNumber evidence="8">2.6.1.2</ecNumber>
    </recommendedName>
</protein>
<dbReference type="Gene3D" id="3.90.1150.10">
    <property type="entry name" value="Aspartate Aminotransferase, domain 1"/>
    <property type="match status" value="1"/>
</dbReference>
<dbReference type="PANTHER" id="PTHR11751:SF29">
    <property type="entry name" value="ALANINE TRANSAMINASE"/>
    <property type="match status" value="1"/>
</dbReference>
<evidence type="ECO:0000256" key="5">
    <source>
        <dbReference type="ARBA" id="ARBA00022898"/>
    </source>
</evidence>
<dbReference type="Pfam" id="PF00155">
    <property type="entry name" value="Aminotran_1_2"/>
    <property type="match status" value="1"/>
</dbReference>
<comment type="subunit">
    <text evidence="2">Homodimer.</text>
</comment>
<dbReference type="EMBL" id="CP092882">
    <property type="protein sequence ID" value="UYV81390.1"/>
    <property type="molecule type" value="Genomic_DNA"/>
</dbReference>
<reference evidence="11 12" key="1">
    <citation type="submission" date="2022-01" db="EMBL/GenBank/DDBJ databases">
        <title>A chromosomal length assembly of Cordylochernes scorpioides.</title>
        <authorList>
            <person name="Zeh D."/>
            <person name="Zeh J."/>
        </authorList>
    </citation>
    <scope>NUCLEOTIDE SEQUENCE [LARGE SCALE GENOMIC DNA]</scope>
    <source>
        <strain evidence="11">IN4F17</strain>
        <tissue evidence="11">Whole Body</tissue>
    </source>
</reference>
<organism evidence="11 12">
    <name type="scientific">Cordylochernes scorpioides</name>
    <dbReference type="NCBI Taxonomy" id="51811"/>
    <lineage>
        <taxon>Eukaryota</taxon>
        <taxon>Metazoa</taxon>
        <taxon>Ecdysozoa</taxon>
        <taxon>Arthropoda</taxon>
        <taxon>Chelicerata</taxon>
        <taxon>Arachnida</taxon>
        <taxon>Pseudoscorpiones</taxon>
        <taxon>Cheliferoidea</taxon>
        <taxon>Chernetidae</taxon>
        <taxon>Cordylochernes</taxon>
    </lineage>
</organism>
<keyword evidence="12" id="KW-1185">Reference proteome</keyword>
<evidence type="ECO:0000256" key="9">
    <source>
        <dbReference type="ARBA" id="ARBA00047412"/>
    </source>
</evidence>
<dbReference type="InterPro" id="IPR015422">
    <property type="entry name" value="PyrdxlP-dep_Trfase_small"/>
</dbReference>
<dbReference type="EC" id="2.6.1.2" evidence="8"/>
<evidence type="ECO:0000313" key="11">
    <source>
        <dbReference type="EMBL" id="UYV81390.1"/>
    </source>
</evidence>
<dbReference type="InterPro" id="IPR015424">
    <property type="entry name" value="PyrdxlP-dep_Trfase"/>
</dbReference>
<dbReference type="Gene3D" id="3.40.640.10">
    <property type="entry name" value="Type I PLP-dependent aspartate aminotransferase-like (Major domain)"/>
    <property type="match status" value="1"/>
</dbReference>
<dbReference type="InterPro" id="IPR015421">
    <property type="entry name" value="PyrdxlP-dep_Trfase_major"/>
</dbReference>
<dbReference type="InterPro" id="IPR045088">
    <property type="entry name" value="ALAT1/2-like"/>
</dbReference>
<evidence type="ECO:0000256" key="8">
    <source>
        <dbReference type="ARBA" id="ARBA00026106"/>
    </source>
</evidence>
<evidence type="ECO:0000256" key="6">
    <source>
        <dbReference type="ARBA" id="ARBA00025708"/>
    </source>
</evidence>
<sequence length="408" mass="45894">MVFHGLCETGRLTPPAGLSVVRQQVARYLTERDSEPADWRDVFLSSGATDGIRSMLALLNCPAEDAKPPGVLIPVPQYPLFSSTVAEFGMYQISYHLDEGKDWAVDMAELQRALENARPHCEPRVLVVINPGNPGGFVLSRKDIEDIIKLAHRENLFILADEVYQYNVYSEELEFVSFKKVLRSLDQPWASEVALASFMSGSKGYMGECGARSGFCEVINIDDETRGILTHLLASRVCPSTLGQVCALLSDCFPSFGVAHGTLRLLHIAMLYYRVEQVITFCITYHPQPDEPSHARFCQERASILRGLGQRADLCYDKLNSTYIFSISSSSVDLSFLCGQERGLTPDELYTLEMLETCGVCVLPGYLFGQRENTFHFRLTFLPQEPQLRIILERIVQFHGSFMEKYKD</sequence>
<feature type="domain" description="Aminotransferase class I/classII large" evidence="10">
    <location>
        <begin position="11"/>
        <end position="216"/>
    </location>
</feature>
<evidence type="ECO:0000256" key="7">
    <source>
        <dbReference type="ARBA" id="ARBA00025785"/>
    </source>
</evidence>
<keyword evidence="5" id="KW-0663">Pyridoxal phosphate</keyword>
<dbReference type="InterPro" id="IPR004839">
    <property type="entry name" value="Aminotransferase_I/II_large"/>
</dbReference>
<comment type="similarity">
    <text evidence="7">Belongs to the class-I pyridoxal-phosphate-dependent aminotransferase family. Alanine aminotransferase subfamily.</text>
</comment>
<gene>
    <name evidence="11" type="ORF">LAZ67_20001029</name>
</gene>
<accession>A0ABY6LPG2</accession>
<dbReference type="Proteomes" id="UP001235939">
    <property type="component" value="Chromosome 20"/>
</dbReference>
<proteinExistence type="inferred from homology"/>
<evidence type="ECO:0000256" key="4">
    <source>
        <dbReference type="ARBA" id="ARBA00022679"/>
    </source>
</evidence>
<evidence type="ECO:0000259" key="10">
    <source>
        <dbReference type="Pfam" id="PF00155"/>
    </source>
</evidence>
<evidence type="ECO:0000313" key="12">
    <source>
        <dbReference type="Proteomes" id="UP001235939"/>
    </source>
</evidence>
<evidence type="ECO:0000256" key="3">
    <source>
        <dbReference type="ARBA" id="ARBA00022576"/>
    </source>
</evidence>
<keyword evidence="4" id="KW-0808">Transferase</keyword>
<name>A0ABY6LPG2_9ARAC</name>
<comment type="pathway">
    <text evidence="6">Amino-acid degradation; L-alanine degradation via transaminase pathway; pyruvate from L-alanine: step 1/1.</text>
</comment>
<dbReference type="CDD" id="cd00609">
    <property type="entry name" value="AAT_like"/>
    <property type="match status" value="1"/>
</dbReference>
<comment type="cofactor">
    <cofactor evidence="1">
        <name>pyridoxal 5'-phosphate</name>
        <dbReference type="ChEBI" id="CHEBI:597326"/>
    </cofactor>
</comment>
<evidence type="ECO:0000256" key="2">
    <source>
        <dbReference type="ARBA" id="ARBA00011738"/>
    </source>
</evidence>